<dbReference type="PANTHER" id="PTHR31692">
    <property type="entry name" value="EXPANSIN-B3"/>
    <property type="match status" value="1"/>
</dbReference>
<dbReference type="GO" id="GO:0009505">
    <property type="term" value="C:plant-type cell wall"/>
    <property type="evidence" value="ECO:0007669"/>
    <property type="project" value="TreeGrafter"/>
</dbReference>
<comment type="caution">
    <text evidence="5">The sequence shown here is derived from an EMBL/GenBank/DDBJ whole genome shotgun (WGS) entry which is preliminary data.</text>
</comment>
<feature type="signal peptide" evidence="2">
    <location>
        <begin position="1"/>
        <end position="25"/>
    </location>
</feature>
<dbReference type="InterPro" id="IPR036749">
    <property type="entry name" value="Expansin_CBD_sf"/>
</dbReference>
<dbReference type="PRINTS" id="PR01225">
    <property type="entry name" value="EXPANSNFAMLY"/>
</dbReference>
<dbReference type="GO" id="GO:0009653">
    <property type="term" value="P:anatomical structure morphogenesis"/>
    <property type="evidence" value="ECO:0007669"/>
    <property type="project" value="UniProtKB-ARBA"/>
</dbReference>
<evidence type="ECO:0008006" key="7">
    <source>
        <dbReference type="Google" id="ProtNLM"/>
    </source>
</evidence>
<dbReference type="PROSITE" id="PS50842">
    <property type="entry name" value="EXPANSIN_EG45"/>
    <property type="match status" value="1"/>
</dbReference>
<dbReference type="Proteomes" id="UP000249390">
    <property type="component" value="Unassembled WGS sequence"/>
</dbReference>
<dbReference type="InterPro" id="IPR007117">
    <property type="entry name" value="Expansin_CBD"/>
</dbReference>
<dbReference type="Gene3D" id="2.60.40.760">
    <property type="entry name" value="Expansin, cellulose-binding-like domain"/>
    <property type="match status" value="1"/>
</dbReference>
<organism evidence="5 6">
    <name type="scientific">Cuscuta australis</name>
    <dbReference type="NCBI Taxonomy" id="267555"/>
    <lineage>
        <taxon>Eukaryota</taxon>
        <taxon>Viridiplantae</taxon>
        <taxon>Streptophyta</taxon>
        <taxon>Embryophyta</taxon>
        <taxon>Tracheophyta</taxon>
        <taxon>Spermatophyta</taxon>
        <taxon>Magnoliopsida</taxon>
        <taxon>eudicotyledons</taxon>
        <taxon>Gunneridae</taxon>
        <taxon>Pentapetalae</taxon>
        <taxon>asterids</taxon>
        <taxon>lamiids</taxon>
        <taxon>Solanales</taxon>
        <taxon>Convolvulaceae</taxon>
        <taxon>Cuscuteae</taxon>
        <taxon>Cuscuta</taxon>
        <taxon>Cuscuta subgen. Grammica</taxon>
        <taxon>Cuscuta sect. Cleistogrammica</taxon>
    </lineage>
</organism>
<dbReference type="Gene3D" id="2.40.40.10">
    <property type="entry name" value="RlpA-like domain"/>
    <property type="match status" value="1"/>
</dbReference>
<dbReference type="SMART" id="SM00837">
    <property type="entry name" value="DPBB_1"/>
    <property type="match status" value="1"/>
</dbReference>
<dbReference type="Pfam" id="PF03330">
    <property type="entry name" value="DPBB_1"/>
    <property type="match status" value="1"/>
</dbReference>
<dbReference type="EMBL" id="NQVE01000046">
    <property type="protein sequence ID" value="RAL51664.1"/>
    <property type="molecule type" value="Genomic_DNA"/>
</dbReference>
<dbReference type="InterPro" id="IPR007118">
    <property type="entry name" value="Expan_Lol_pI"/>
</dbReference>
<keyword evidence="2" id="KW-0732">Signal</keyword>
<evidence type="ECO:0000256" key="2">
    <source>
        <dbReference type="SAM" id="SignalP"/>
    </source>
</evidence>
<evidence type="ECO:0000256" key="1">
    <source>
        <dbReference type="RuleBase" id="RU003460"/>
    </source>
</evidence>
<name>A0A328E0X7_9ASTE</name>
<reference evidence="5 6" key="1">
    <citation type="submission" date="2018-06" db="EMBL/GenBank/DDBJ databases">
        <title>The Genome of Cuscuta australis (Dodder) Provides Insight into the Evolution of Plant Parasitism.</title>
        <authorList>
            <person name="Liu H."/>
        </authorList>
    </citation>
    <scope>NUCLEOTIDE SEQUENCE [LARGE SCALE GENOMIC DNA]</scope>
    <source>
        <strain evidence="6">cv. Yunnan</strain>
        <tissue evidence="5">Vines</tissue>
    </source>
</reference>
<dbReference type="Pfam" id="PF01357">
    <property type="entry name" value="Expansin_C"/>
    <property type="match status" value="1"/>
</dbReference>
<dbReference type="GO" id="GO:0009506">
    <property type="term" value="C:plasmodesma"/>
    <property type="evidence" value="ECO:0007669"/>
    <property type="project" value="TreeGrafter"/>
</dbReference>
<proteinExistence type="inferred from homology"/>
<accession>A0A328E0X7</accession>
<protein>
    <recommendedName>
        <fullName evidence="7">Expansin-like EG45 domain-containing protein</fullName>
    </recommendedName>
</protein>
<comment type="similarity">
    <text evidence="1">Belongs to the expansin family.</text>
</comment>
<feature type="chain" id="PRO_5016415423" description="Expansin-like EG45 domain-containing protein" evidence="2">
    <location>
        <begin position="26"/>
        <end position="269"/>
    </location>
</feature>
<dbReference type="InterPro" id="IPR009009">
    <property type="entry name" value="RlpA-like_DPBB"/>
</dbReference>
<dbReference type="GO" id="GO:0005576">
    <property type="term" value="C:extracellular region"/>
    <property type="evidence" value="ECO:0007669"/>
    <property type="project" value="InterPro"/>
</dbReference>
<evidence type="ECO:0000259" key="4">
    <source>
        <dbReference type="PROSITE" id="PS50843"/>
    </source>
</evidence>
<dbReference type="SUPFAM" id="SSF49590">
    <property type="entry name" value="PHL pollen allergen"/>
    <property type="match status" value="1"/>
</dbReference>
<gene>
    <name evidence="5" type="ORF">DM860_010382</name>
</gene>
<evidence type="ECO:0000313" key="6">
    <source>
        <dbReference type="Proteomes" id="UP000249390"/>
    </source>
</evidence>
<evidence type="ECO:0000259" key="3">
    <source>
        <dbReference type="PROSITE" id="PS50842"/>
    </source>
</evidence>
<dbReference type="AlphaFoldDB" id="A0A328E0X7"/>
<evidence type="ECO:0000313" key="5">
    <source>
        <dbReference type="EMBL" id="RAL51664.1"/>
    </source>
</evidence>
<dbReference type="SUPFAM" id="SSF50685">
    <property type="entry name" value="Barwin-like endoglucanases"/>
    <property type="match status" value="1"/>
</dbReference>
<dbReference type="InterPro" id="IPR007112">
    <property type="entry name" value="Expansin/allergen_DPBB_dom"/>
</dbReference>
<feature type="domain" description="Expansin-like EG45" evidence="3">
    <location>
        <begin position="47"/>
        <end position="154"/>
    </location>
</feature>
<feature type="domain" description="Expansin-like CBD" evidence="4">
    <location>
        <begin position="168"/>
        <end position="251"/>
    </location>
</feature>
<dbReference type="PROSITE" id="PS50843">
    <property type="entry name" value="EXPANSIN_CBD"/>
    <property type="match status" value="1"/>
</dbReference>
<keyword evidence="6" id="KW-1185">Reference proteome</keyword>
<sequence>MAPVFVHFIIFIFFIFKLFSSGVLAAASCDQCNSRVTYFANSSGLSTGACGYGPYAVSFYGEHVAAAVPKLFGNGFGCGACYQIRCKQSKICSQTGTKVVLTDLHTDKSNTSTDFVLSSRAYRGMALPGKDKILLGLGIVDVEYQRVPCVYNNKNLTLRVEEHSKLPYYLAIKLLYQGGQADISAVEVARVVEPITWVPMTHNYGAVWDTSKVPKGALQFRFNITSGKDAQYFYTKQVLPANWNPGSLYYSTVQVTNVANGGCTRCSPY</sequence>
<dbReference type="InterPro" id="IPR036908">
    <property type="entry name" value="RlpA-like_sf"/>
</dbReference>
<dbReference type="PANTHER" id="PTHR31692:SF4">
    <property type="entry name" value="EXPANSIN-LIKE A1-RELATED"/>
    <property type="match status" value="1"/>
</dbReference>